<reference evidence="8" key="1">
    <citation type="submission" date="2021-10" db="EMBL/GenBank/DDBJ databases">
        <title>Tropical sea cucumber genome reveals ecological adaptation and Cuvierian tubules defense mechanism.</title>
        <authorList>
            <person name="Chen T."/>
        </authorList>
    </citation>
    <scope>NUCLEOTIDE SEQUENCE</scope>
    <source>
        <strain evidence="8">Nanhai2018</strain>
        <tissue evidence="8">Muscle</tissue>
    </source>
</reference>
<comment type="caution">
    <text evidence="8">The sequence shown here is derived from an EMBL/GenBank/DDBJ whole genome shotgun (WGS) entry which is preliminary data.</text>
</comment>
<organism evidence="8 9">
    <name type="scientific">Holothuria leucospilota</name>
    <name type="common">Black long sea cucumber</name>
    <name type="synonym">Mertensiothuria leucospilota</name>
    <dbReference type="NCBI Taxonomy" id="206669"/>
    <lineage>
        <taxon>Eukaryota</taxon>
        <taxon>Metazoa</taxon>
        <taxon>Echinodermata</taxon>
        <taxon>Eleutherozoa</taxon>
        <taxon>Echinozoa</taxon>
        <taxon>Holothuroidea</taxon>
        <taxon>Aspidochirotacea</taxon>
        <taxon>Aspidochirotida</taxon>
        <taxon>Holothuriidae</taxon>
        <taxon>Holothuria</taxon>
    </lineage>
</organism>
<accession>A0A9Q1HHR5</accession>
<comment type="similarity">
    <text evidence="2">Belongs to the ninjurin family.</text>
</comment>
<dbReference type="OrthoDB" id="6114058at2759"/>
<dbReference type="PANTHER" id="PTHR12316">
    <property type="entry name" value="NINJURIN-RELATED"/>
    <property type="match status" value="1"/>
</dbReference>
<evidence type="ECO:0000256" key="2">
    <source>
        <dbReference type="ARBA" id="ARBA00008141"/>
    </source>
</evidence>
<evidence type="ECO:0000313" key="9">
    <source>
        <dbReference type="Proteomes" id="UP001152320"/>
    </source>
</evidence>
<dbReference type="Pfam" id="PF04923">
    <property type="entry name" value="Ninjurin"/>
    <property type="match status" value="1"/>
</dbReference>
<proteinExistence type="inferred from homology"/>
<evidence type="ECO:0000256" key="5">
    <source>
        <dbReference type="ARBA" id="ARBA00022989"/>
    </source>
</evidence>
<protein>
    <submittedName>
        <fullName evidence="8">Ninjurin-1</fullName>
    </submittedName>
</protein>
<dbReference type="GO" id="GO:0016020">
    <property type="term" value="C:membrane"/>
    <property type="evidence" value="ECO:0007669"/>
    <property type="project" value="UniProtKB-SubCell"/>
</dbReference>
<dbReference type="PANTHER" id="PTHR12316:SF17">
    <property type="entry name" value="NINJURIN C, ISOFORM D"/>
    <property type="match status" value="1"/>
</dbReference>
<dbReference type="GO" id="GO:0042246">
    <property type="term" value="P:tissue regeneration"/>
    <property type="evidence" value="ECO:0007669"/>
    <property type="project" value="InterPro"/>
</dbReference>
<evidence type="ECO:0000256" key="6">
    <source>
        <dbReference type="ARBA" id="ARBA00023136"/>
    </source>
</evidence>
<gene>
    <name evidence="8" type="ORF">HOLleu_05982</name>
</gene>
<keyword evidence="6 7" id="KW-0472">Membrane</keyword>
<keyword evidence="5 7" id="KW-1133">Transmembrane helix</keyword>
<keyword evidence="3 7" id="KW-0812">Transmembrane</keyword>
<feature type="transmembrane region" description="Helical" evidence="7">
    <location>
        <begin position="20"/>
        <end position="44"/>
    </location>
</feature>
<dbReference type="InterPro" id="IPR007007">
    <property type="entry name" value="Ninjurin"/>
</dbReference>
<keyword evidence="9" id="KW-1185">Reference proteome</keyword>
<evidence type="ECO:0000256" key="1">
    <source>
        <dbReference type="ARBA" id="ARBA00004141"/>
    </source>
</evidence>
<comment type="subcellular location">
    <subcellularLocation>
        <location evidence="1">Membrane</location>
        <topology evidence="1">Multi-pass membrane protein</topology>
    </subcellularLocation>
</comment>
<evidence type="ECO:0000256" key="7">
    <source>
        <dbReference type="SAM" id="Phobius"/>
    </source>
</evidence>
<dbReference type="Proteomes" id="UP001152320">
    <property type="component" value="Chromosome 2"/>
</dbReference>
<sequence>MCNVSQLKTLVINGHQFQFYRFVTTFIIFSIVIEIFLGIILLFLGKDDLTDIYEQKRLDKLNNVAVFLAFIIVIFNVFVAAFGLMAA</sequence>
<evidence type="ECO:0000256" key="4">
    <source>
        <dbReference type="ARBA" id="ARBA00022889"/>
    </source>
</evidence>
<dbReference type="AlphaFoldDB" id="A0A9Q1HHR5"/>
<keyword evidence="4" id="KW-0130">Cell adhesion</keyword>
<dbReference type="EMBL" id="JAIZAY010000002">
    <property type="protein sequence ID" value="KAJ8047084.1"/>
    <property type="molecule type" value="Genomic_DNA"/>
</dbReference>
<evidence type="ECO:0000313" key="8">
    <source>
        <dbReference type="EMBL" id="KAJ8047084.1"/>
    </source>
</evidence>
<name>A0A9Q1HHR5_HOLLE</name>
<evidence type="ECO:0000256" key="3">
    <source>
        <dbReference type="ARBA" id="ARBA00022692"/>
    </source>
</evidence>
<dbReference type="GO" id="GO:0007155">
    <property type="term" value="P:cell adhesion"/>
    <property type="evidence" value="ECO:0007669"/>
    <property type="project" value="UniProtKB-KW"/>
</dbReference>
<feature type="transmembrane region" description="Helical" evidence="7">
    <location>
        <begin position="64"/>
        <end position="86"/>
    </location>
</feature>